<dbReference type="Proteomes" id="UP001470023">
    <property type="component" value="Unassembled WGS sequence"/>
</dbReference>
<dbReference type="EMBL" id="JBEPAZ010000108">
    <property type="protein sequence ID" value="MER6434392.1"/>
    <property type="molecule type" value="Genomic_DNA"/>
</dbReference>
<dbReference type="RefSeq" id="WP_352066233.1">
    <property type="nucleotide sequence ID" value="NZ_JBEPAZ010000108.1"/>
</dbReference>
<keyword evidence="2" id="KW-1185">Reference proteome</keyword>
<evidence type="ECO:0000313" key="1">
    <source>
        <dbReference type="EMBL" id="MER6434392.1"/>
    </source>
</evidence>
<proteinExistence type="predicted"/>
<evidence type="ECO:0000313" key="2">
    <source>
        <dbReference type="Proteomes" id="UP001470023"/>
    </source>
</evidence>
<protein>
    <submittedName>
        <fullName evidence="1">Uncharacterized protein</fullName>
    </submittedName>
</protein>
<gene>
    <name evidence="1" type="ORF">ABT272_43190</name>
</gene>
<name>A0ABV1ULI2_9ACTN</name>
<organism evidence="1 2">
    <name type="scientific">Streptomyces sp. 900105245</name>
    <dbReference type="NCBI Taxonomy" id="3154379"/>
    <lineage>
        <taxon>Bacteria</taxon>
        <taxon>Bacillati</taxon>
        <taxon>Actinomycetota</taxon>
        <taxon>Actinomycetes</taxon>
        <taxon>Kitasatosporales</taxon>
        <taxon>Streptomycetaceae</taxon>
        <taxon>Streptomyces</taxon>
    </lineage>
</organism>
<reference evidence="1 2" key="1">
    <citation type="submission" date="2024-06" db="EMBL/GenBank/DDBJ databases">
        <title>The Natural Products Discovery Center: Release of the First 8490 Sequenced Strains for Exploring Actinobacteria Biosynthetic Diversity.</title>
        <authorList>
            <person name="Kalkreuter E."/>
            <person name="Kautsar S.A."/>
            <person name="Yang D."/>
            <person name="Bader C.D."/>
            <person name="Teijaro C.N."/>
            <person name="Fluegel L."/>
            <person name="Davis C.M."/>
            <person name="Simpson J.R."/>
            <person name="Lauterbach L."/>
            <person name="Steele A.D."/>
            <person name="Gui C."/>
            <person name="Meng S."/>
            <person name="Li G."/>
            <person name="Viehrig K."/>
            <person name="Ye F."/>
            <person name="Su P."/>
            <person name="Kiefer A.F."/>
            <person name="Nichols A."/>
            <person name="Cepeda A.J."/>
            <person name="Yan W."/>
            <person name="Fan B."/>
            <person name="Jiang Y."/>
            <person name="Adhikari A."/>
            <person name="Zheng C.-J."/>
            <person name="Schuster L."/>
            <person name="Cowan T.M."/>
            <person name="Smanski M.J."/>
            <person name="Chevrette M.G."/>
            <person name="De Carvalho L.P.S."/>
            <person name="Shen B."/>
        </authorList>
    </citation>
    <scope>NUCLEOTIDE SEQUENCE [LARGE SCALE GENOMIC DNA]</scope>
    <source>
        <strain evidence="1 2">NPDC001166</strain>
    </source>
</reference>
<comment type="caution">
    <text evidence="1">The sequence shown here is derived from an EMBL/GenBank/DDBJ whole genome shotgun (WGS) entry which is preliminary data.</text>
</comment>
<accession>A0ABV1ULI2</accession>
<sequence>MVDNFAERDAADGDYGQFLKTHRSRNEVHPGFEASAAWAAGTDGAKTTNGIPARVVIFFMAGVTTSQR</sequence>